<reference evidence="8 9" key="1">
    <citation type="submission" date="2023-11" db="EMBL/GenBank/DDBJ databases">
        <title>Draft genome of Azohydromonas lata strain H1 (DSM1123), a polyhydroxyalkanoate producer.</title>
        <authorList>
            <person name="Traversa D."/>
            <person name="D'Addabbo P."/>
            <person name="Pazzani C."/>
            <person name="Manzari C."/>
            <person name="Chiara M."/>
            <person name="Scrascia M."/>
        </authorList>
    </citation>
    <scope>NUCLEOTIDE SEQUENCE [LARGE SCALE GENOMIC DNA]</scope>
    <source>
        <strain evidence="8 9">H1</strain>
    </source>
</reference>
<dbReference type="EMBL" id="JAXOJX010000053">
    <property type="protein sequence ID" value="MDZ5459905.1"/>
    <property type="molecule type" value="Genomic_DNA"/>
</dbReference>
<comment type="similarity">
    <text evidence="2">Belongs to the EamA transporter family.</text>
</comment>
<dbReference type="InterPro" id="IPR037185">
    <property type="entry name" value="EmrE-like"/>
</dbReference>
<dbReference type="Proteomes" id="UP001293718">
    <property type="component" value="Unassembled WGS sequence"/>
</dbReference>
<dbReference type="SUPFAM" id="SSF103481">
    <property type="entry name" value="Multidrug resistance efflux transporter EmrE"/>
    <property type="match status" value="2"/>
</dbReference>
<keyword evidence="3 6" id="KW-0812">Transmembrane</keyword>
<keyword evidence="5 6" id="KW-0472">Membrane</keyword>
<gene>
    <name evidence="8" type="ORF">SM757_25305</name>
</gene>
<dbReference type="PANTHER" id="PTHR32322">
    <property type="entry name" value="INNER MEMBRANE TRANSPORTER"/>
    <property type="match status" value="1"/>
</dbReference>
<keyword evidence="9" id="KW-1185">Reference proteome</keyword>
<feature type="transmembrane region" description="Helical" evidence="6">
    <location>
        <begin position="252"/>
        <end position="272"/>
    </location>
</feature>
<keyword evidence="4 6" id="KW-1133">Transmembrane helix</keyword>
<feature type="transmembrane region" description="Helical" evidence="6">
    <location>
        <begin position="100"/>
        <end position="119"/>
    </location>
</feature>
<evidence type="ECO:0000256" key="4">
    <source>
        <dbReference type="ARBA" id="ARBA00022989"/>
    </source>
</evidence>
<feature type="transmembrane region" description="Helical" evidence="6">
    <location>
        <begin position="221"/>
        <end position="240"/>
    </location>
</feature>
<dbReference type="InterPro" id="IPR050638">
    <property type="entry name" value="AA-Vitamin_Transporters"/>
</dbReference>
<feature type="transmembrane region" description="Helical" evidence="6">
    <location>
        <begin position="278"/>
        <end position="306"/>
    </location>
</feature>
<dbReference type="Pfam" id="PF00892">
    <property type="entry name" value="EamA"/>
    <property type="match status" value="2"/>
</dbReference>
<feature type="transmembrane region" description="Helical" evidence="6">
    <location>
        <begin position="70"/>
        <end position="88"/>
    </location>
</feature>
<dbReference type="PANTHER" id="PTHR32322:SF2">
    <property type="entry name" value="EAMA DOMAIN-CONTAINING PROTEIN"/>
    <property type="match status" value="1"/>
</dbReference>
<feature type="transmembrane region" description="Helical" evidence="6">
    <location>
        <begin position="126"/>
        <end position="143"/>
    </location>
</feature>
<comment type="subcellular location">
    <subcellularLocation>
        <location evidence="1">Membrane</location>
        <topology evidence="1">Multi-pass membrane protein</topology>
    </subcellularLocation>
</comment>
<evidence type="ECO:0000256" key="1">
    <source>
        <dbReference type="ARBA" id="ARBA00004141"/>
    </source>
</evidence>
<feature type="domain" description="EamA" evidence="7">
    <location>
        <begin position="11"/>
        <end position="142"/>
    </location>
</feature>
<dbReference type="RefSeq" id="WP_322467521.1">
    <property type="nucleotide sequence ID" value="NZ_JAXOJX010000053.1"/>
</dbReference>
<feature type="domain" description="EamA" evidence="7">
    <location>
        <begin position="159"/>
        <end position="294"/>
    </location>
</feature>
<evidence type="ECO:0000313" key="8">
    <source>
        <dbReference type="EMBL" id="MDZ5459905.1"/>
    </source>
</evidence>
<proteinExistence type="inferred from homology"/>
<feature type="transmembrane region" description="Helical" evidence="6">
    <location>
        <begin position="192"/>
        <end position="215"/>
    </location>
</feature>
<evidence type="ECO:0000256" key="6">
    <source>
        <dbReference type="SAM" id="Phobius"/>
    </source>
</evidence>
<evidence type="ECO:0000259" key="7">
    <source>
        <dbReference type="Pfam" id="PF00892"/>
    </source>
</evidence>
<feature type="transmembrane region" description="Helical" evidence="6">
    <location>
        <begin position="39"/>
        <end position="58"/>
    </location>
</feature>
<organism evidence="8 9">
    <name type="scientific">Azohydromonas lata</name>
    <dbReference type="NCBI Taxonomy" id="45677"/>
    <lineage>
        <taxon>Bacteria</taxon>
        <taxon>Pseudomonadati</taxon>
        <taxon>Pseudomonadota</taxon>
        <taxon>Betaproteobacteria</taxon>
        <taxon>Burkholderiales</taxon>
        <taxon>Sphaerotilaceae</taxon>
        <taxon>Azohydromonas</taxon>
    </lineage>
</organism>
<evidence type="ECO:0000256" key="3">
    <source>
        <dbReference type="ARBA" id="ARBA00022692"/>
    </source>
</evidence>
<evidence type="ECO:0000256" key="5">
    <source>
        <dbReference type="ARBA" id="ARBA00023136"/>
    </source>
</evidence>
<accession>A0ABU5ILY1</accession>
<feature type="transmembrane region" description="Helical" evidence="6">
    <location>
        <begin position="163"/>
        <end position="180"/>
    </location>
</feature>
<dbReference type="InterPro" id="IPR000620">
    <property type="entry name" value="EamA_dom"/>
</dbReference>
<sequence length="317" mass="33179">MSARKPLDTQAVALMLLLCTIWALQQIAVKAGAVDMAPLLQIGLRSGISAVLLALLMAYRGERVLWRDGAWRPGALAGALFGLEFLVVGEGLRHTSASHMVVFLYTAPIFAALGLHWRLRAEALRTLQWAGIAVAFGGIAWAFLGRGTSGAAVGDNPLLGDALGLLGGAAWGATTVAIRCSRLSSAPATETLLYQLVGGCVLALAGALAFGQMSFTLTPRLLGNLAFQSIVVSFASYLAWCWLLRRYLASRLGVFSFLTPLIGVGAGVVLLGEPLEPAFVQGALLVLAGIVLVSGHAWVAQALAALRARTLGKPRGI</sequence>
<protein>
    <submittedName>
        <fullName evidence="8">DMT family transporter</fullName>
    </submittedName>
</protein>
<name>A0ABU5ILY1_9BURK</name>
<evidence type="ECO:0000256" key="2">
    <source>
        <dbReference type="ARBA" id="ARBA00007362"/>
    </source>
</evidence>
<comment type="caution">
    <text evidence="8">The sequence shown here is derived from an EMBL/GenBank/DDBJ whole genome shotgun (WGS) entry which is preliminary data.</text>
</comment>
<evidence type="ECO:0000313" key="9">
    <source>
        <dbReference type="Proteomes" id="UP001293718"/>
    </source>
</evidence>